<dbReference type="GeneID" id="96004021"/>
<feature type="region of interest" description="Disordered" evidence="1">
    <location>
        <begin position="40"/>
        <end position="173"/>
    </location>
</feature>
<dbReference type="EMBL" id="JAAQHG020000006">
    <property type="protein sequence ID" value="KAL1588771.1"/>
    <property type="molecule type" value="Genomic_DNA"/>
</dbReference>
<evidence type="ECO:0000313" key="4">
    <source>
        <dbReference type="Proteomes" id="UP000803884"/>
    </source>
</evidence>
<proteinExistence type="predicted"/>
<dbReference type="AlphaFoldDB" id="A0AB34KZ22"/>
<feature type="compositionally biased region" description="Low complexity" evidence="1">
    <location>
        <begin position="516"/>
        <end position="536"/>
    </location>
</feature>
<gene>
    <name evidence="3" type="ORF">WHR41_02577</name>
</gene>
<sequence>MPELQTVPARHGVATFVPAGQTIKIVNSSGTQVVDTWAFALPNPDIKNGEEQRQGNGQEQKDEKKQKDEQPQQQQAKEVEKPAQARPTPKKSRKSGMDLPSQEDAEKATKEGLAAKGEEQQQQQQDGQQPKKNTWSSYVPSIGWSSKNGANQGGEQPPANETEKQKNSRTWASYMPSGKGYSNYIPKTASDTVSAFASSHQRDPNKSYVEQLKDFSTTPVGAAGIKALSGSGYSGSLYAGYQAWNATNAPNAPPMEFLSMTHTRSSTLHLSPKVDDVFVSNLREPLLTLVEDTTATGAHDTLIAACDPARYRQLGIDRWEEHGSCAENLVLALKELNERAGLQGAKAVGADVTINNVPAPLNLFMNVPLSSDGALDMKAPKAKAGDFVRLRAERDVVIVMSSCPQDVTDINARKIQDAHFLVEGGEGDDGSAEDKRKPVPRRRPPPRKINSNRAPSTVATGEMGDDDKSQVGSAPAKKPLPKRAPAKKTAQSQAGQGATAAKKPAAPAKKKPIPRPAGTPAKAAEGAANGSAGEAKAPVEKKKPRKLVRSPPAQEGNGE</sequence>
<dbReference type="PANTHER" id="PTHR31527:SF0">
    <property type="entry name" value="RE64534P"/>
    <property type="match status" value="1"/>
</dbReference>
<comment type="caution">
    <text evidence="3">The sequence shown here is derived from an EMBL/GenBank/DDBJ whole genome shotgun (WGS) entry which is preliminary data.</text>
</comment>
<reference evidence="3 4" key="1">
    <citation type="journal article" date="2020" name="Microbiol. Resour. Announc.">
        <title>Draft Genome Sequence of a Cladosporium Species Isolated from the Mesophotic Ascidian Didemnum maculosum.</title>
        <authorList>
            <person name="Gioti A."/>
            <person name="Siaperas R."/>
            <person name="Nikolaivits E."/>
            <person name="Le Goff G."/>
            <person name="Ouazzani J."/>
            <person name="Kotoulas G."/>
            <person name="Topakas E."/>
        </authorList>
    </citation>
    <scope>NUCLEOTIDE SEQUENCE [LARGE SCALE GENOMIC DNA]</scope>
    <source>
        <strain evidence="3 4">TM138-S3</strain>
    </source>
</reference>
<protein>
    <recommendedName>
        <fullName evidence="2">DUF1989 domain-containing protein</fullName>
    </recommendedName>
</protein>
<dbReference type="Proteomes" id="UP000803884">
    <property type="component" value="Unassembled WGS sequence"/>
</dbReference>
<keyword evidence="4" id="KW-1185">Reference proteome</keyword>
<organism evidence="3 4">
    <name type="scientific">Cladosporium halotolerans</name>
    <dbReference type="NCBI Taxonomy" id="1052096"/>
    <lineage>
        <taxon>Eukaryota</taxon>
        <taxon>Fungi</taxon>
        <taxon>Dikarya</taxon>
        <taxon>Ascomycota</taxon>
        <taxon>Pezizomycotina</taxon>
        <taxon>Dothideomycetes</taxon>
        <taxon>Dothideomycetidae</taxon>
        <taxon>Cladosporiales</taxon>
        <taxon>Cladosporiaceae</taxon>
        <taxon>Cladosporium</taxon>
    </lineage>
</organism>
<feature type="domain" description="DUF1989" evidence="2">
    <location>
        <begin position="252"/>
        <end position="397"/>
    </location>
</feature>
<feature type="compositionally biased region" description="Basic and acidic residues" evidence="1">
    <location>
        <begin position="47"/>
        <end position="70"/>
    </location>
</feature>
<dbReference type="InterPro" id="IPR018959">
    <property type="entry name" value="DUF1989"/>
</dbReference>
<evidence type="ECO:0000259" key="2">
    <source>
        <dbReference type="Pfam" id="PF09347"/>
    </source>
</evidence>
<dbReference type="RefSeq" id="XP_069231876.1">
    <property type="nucleotide sequence ID" value="XM_069371183.1"/>
</dbReference>
<evidence type="ECO:0000256" key="1">
    <source>
        <dbReference type="SAM" id="MobiDB-lite"/>
    </source>
</evidence>
<dbReference type="Pfam" id="PF09347">
    <property type="entry name" value="DUF1989"/>
    <property type="match status" value="2"/>
</dbReference>
<accession>A0AB34KZ22</accession>
<feature type="compositionally biased region" description="Polar residues" evidence="1">
    <location>
        <begin position="449"/>
        <end position="459"/>
    </location>
</feature>
<evidence type="ECO:0000313" key="3">
    <source>
        <dbReference type="EMBL" id="KAL1588771.1"/>
    </source>
</evidence>
<name>A0AB34KZ22_9PEZI</name>
<feature type="domain" description="DUF1989" evidence="2">
    <location>
        <begin position="5"/>
        <end position="44"/>
    </location>
</feature>
<feature type="compositionally biased region" description="Low complexity" evidence="1">
    <location>
        <begin position="487"/>
        <end position="507"/>
    </location>
</feature>
<feature type="compositionally biased region" description="Polar residues" evidence="1">
    <location>
        <begin position="130"/>
        <end position="154"/>
    </location>
</feature>
<dbReference type="PANTHER" id="PTHR31527">
    <property type="entry name" value="RE64534P"/>
    <property type="match status" value="1"/>
</dbReference>
<feature type="region of interest" description="Disordered" evidence="1">
    <location>
        <begin position="421"/>
        <end position="559"/>
    </location>
</feature>